<name>A0AAE0I0Y4_9PEZI</name>
<comment type="caution">
    <text evidence="2">The sequence shown here is derived from an EMBL/GenBank/DDBJ whole genome shotgun (WGS) entry which is preliminary data.</text>
</comment>
<accession>A0AAE0I0Y4</accession>
<evidence type="ECO:0000313" key="3">
    <source>
        <dbReference type="Proteomes" id="UP001283341"/>
    </source>
</evidence>
<dbReference type="Proteomes" id="UP001283341">
    <property type="component" value="Unassembled WGS sequence"/>
</dbReference>
<reference evidence="2" key="2">
    <citation type="submission" date="2023-06" db="EMBL/GenBank/DDBJ databases">
        <authorList>
            <consortium name="Lawrence Berkeley National Laboratory"/>
            <person name="Haridas S."/>
            <person name="Hensen N."/>
            <person name="Bonometti L."/>
            <person name="Westerberg I."/>
            <person name="Brannstrom I.O."/>
            <person name="Guillou S."/>
            <person name="Cros-Aarteil S."/>
            <person name="Calhoun S."/>
            <person name="Kuo A."/>
            <person name="Mondo S."/>
            <person name="Pangilinan J."/>
            <person name="Riley R."/>
            <person name="Labutti K."/>
            <person name="Andreopoulos B."/>
            <person name="Lipzen A."/>
            <person name="Chen C."/>
            <person name="Yanf M."/>
            <person name="Daum C."/>
            <person name="Ng V."/>
            <person name="Clum A."/>
            <person name="Steindorff A."/>
            <person name="Ohm R."/>
            <person name="Martin F."/>
            <person name="Silar P."/>
            <person name="Natvig D."/>
            <person name="Lalanne C."/>
            <person name="Gautier V."/>
            <person name="Ament-Velasquez S.L."/>
            <person name="Kruys A."/>
            <person name="Hutchinson M.I."/>
            <person name="Powell A.J."/>
            <person name="Barry K."/>
            <person name="Miller A.N."/>
            <person name="Grigoriev I.V."/>
            <person name="Debuchy R."/>
            <person name="Gladieux P."/>
            <person name="Thoren M.H."/>
            <person name="Johannesson H."/>
        </authorList>
    </citation>
    <scope>NUCLEOTIDE SEQUENCE</scope>
    <source>
        <strain evidence="2">CBS 118394</strain>
    </source>
</reference>
<organism evidence="2 3">
    <name type="scientific">Apodospora peruviana</name>
    <dbReference type="NCBI Taxonomy" id="516989"/>
    <lineage>
        <taxon>Eukaryota</taxon>
        <taxon>Fungi</taxon>
        <taxon>Dikarya</taxon>
        <taxon>Ascomycota</taxon>
        <taxon>Pezizomycotina</taxon>
        <taxon>Sordariomycetes</taxon>
        <taxon>Sordariomycetidae</taxon>
        <taxon>Sordariales</taxon>
        <taxon>Lasiosphaeriaceae</taxon>
        <taxon>Apodospora</taxon>
    </lineage>
</organism>
<evidence type="ECO:0000313" key="2">
    <source>
        <dbReference type="EMBL" id="KAK3316573.1"/>
    </source>
</evidence>
<dbReference type="EMBL" id="JAUEDM010000005">
    <property type="protein sequence ID" value="KAK3316573.1"/>
    <property type="molecule type" value="Genomic_DNA"/>
</dbReference>
<keyword evidence="3" id="KW-1185">Reference proteome</keyword>
<protein>
    <submittedName>
        <fullName evidence="2">Uncharacterized protein</fullName>
    </submittedName>
</protein>
<reference evidence="2" key="1">
    <citation type="journal article" date="2023" name="Mol. Phylogenet. Evol.">
        <title>Genome-scale phylogeny and comparative genomics of the fungal order Sordariales.</title>
        <authorList>
            <person name="Hensen N."/>
            <person name="Bonometti L."/>
            <person name="Westerberg I."/>
            <person name="Brannstrom I.O."/>
            <person name="Guillou S."/>
            <person name="Cros-Aarteil S."/>
            <person name="Calhoun S."/>
            <person name="Haridas S."/>
            <person name="Kuo A."/>
            <person name="Mondo S."/>
            <person name="Pangilinan J."/>
            <person name="Riley R."/>
            <person name="LaButti K."/>
            <person name="Andreopoulos B."/>
            <person name="Lipzen A."/>
            <person name="Chen C."/>
            <person name="Yan M."/>
            <person name="Daum C."/>
            <person name="Ng V."/>
            <person name="Clum A."/>
            <person name="Steindorff A."/>
            <person name="Ohm R.A."/>
            <person name="Martin F."/>
            <person name="Silar P."/>
            <person name="Natvig D.O."/>
            <person name="Lalanne C."/>
            <person name="Gautier V."/>
            <person name="Ament-Velasquez S.L."/>
            <person name="Kruys A."/>
            <person name="Hutchinson M.I."/>
            <person name="Powell A.J."/>
            <person name="Barry K."/>
            <person name="Miller A.N."/>
            <person name="Grigoriev I.V."/>
            <person name="Debuchy R."/>
            <person name="Gladieux P."/>
            <person name="Hiltunen Thoren M."/>
            <person name="Johannesson H."/>
        </authorList>
    </citation>
    <scope>NUCLEOTIDE SEQUENCE</scope>
    <source>
        <strain evidence="2">CBS 118394</strain>
    </source>
</reference>
<feature type="compositionally biased region" description="Low complexity" evidence="1">
    <location>
        <begin position="81"/>
        <end position="100"/>
    </location>
</feature>
<feature type="non-terminal residue" evidence="2">
    <location>
        <position position="230"/>
    </location>
</feature>
<gene>
    <name evidence="2" type="ORF">B0H66DRAFT_592743</name>
</gene>
<proteinExistence type="predicted"/>
<feature type="region of interest" description="Disordered" evidence="1">
    <location>
        <begin position="81"/>
        <end position="108"/>
    </location>
</feature>
<sequence length="230" mass="25283">MAPKQPASFVPGHSDREYNRLRSERSHVHHELDRISSMTGAIAVQDVLRHTGAILSTPAGVEAVENPEVRVGKFLGKVLRSQEGSQETTTQEQQHTTSSEGAADENSKRSRLLKLRQLDPASLIFIALSFRSLEVYRLPNSQFDYLLHSTPRCVRGMKLPESWLFQKPIQLALANRVDNENMLAIRSAYHMLEFQASAATATAPTAPAYPAPSAHPASAYPASAYPAPLA</sequence>
<dbReference type="AlphaFoldDB" id="A0AAE0I0Y4"/>
<evidence type="ECO:0000256" key="1">
    <source>
        <dbReference type="SAM" id="MobiDB-lite"/>
    </source>
</evidence>